<reference evidence="2" key="1">
    <citation type="submission" date="2020-05" db="EMBL/GenBank/DDBJ databases">
        <title>Mycena genomes resolve the evolution of fungal bioluminescence.</title>
        <authorList>
            <person name="Tsai I.J."/>
        </authorList>
    </citation>
    <scope>NUCLEOTIDE SEQUENCE</scope>
    <source>
        <strain evidence="2">CCC161011</strain>
    </source>
</reference>
<sequence>MISTTFQVFALALASSFTQHVAAIPAPAPAVTTLPVIPIFNPQSSAYPAVVLGVDSQGRTTYAIEQDEREPSTTIPLTATLVEGADYASYTFSASIPGLQVAAGFECNLNGGQAVCSGIDSNSKIATATFSSLDSFVVDILSTAAPSGQTSKPNSSPKLSASLSGALIALVMVAHSLLDSQYPHTHT</sequence>
<feature type="signal peptide" evidence="1">
    <location>
        <begin position="1"/>
        <end position="23"/>
    </location>
</feature>
<proteinExistence type="predicted"/>
<dbReference type="OrthoDB" id="4991875at2759"/>
<accession>A0A8H7CHS9</accession>
<keyword evidence="3" id="KW-1185">Reference proteome</keyword>
<organism evidence="2 3">
    <name type="scientific">Mycena venus</name>
    <dbReference type="NCBI Taxonomy" id="2733690"/>
    <lineage>
        <taxon>Eukaryota</taxon>
        <taxon>Fungi</taxon>
        <taxon>Dikarya</taxon>
        <taxon>Basidiomycota</taxon>
        <taxon>Agaricomycotina</taxon>
        <taxon>Agaricomycetes</taxon>
        <taxon>Agaricomycetidae</taxon>
        <taxon>Agaricales</taxon>
        <taxon>Marasmiineae</taxon>
        <taxon>Mycenaceae</taxon>
        <taxon>Mycena</taxon>
    </lineage>
</organism>
<evidence type="ECO:0000313" key="3">
    <source>
        <dbReference type="Proteomes" id="UP000620124"/>
    </source>
</evidence>
<protein>
    <submittedName>
        <fullName evidence="2">Uncharacterized protein</fullName>
    </submittedName>
</protein>
<gene>
    <name evidence="2" type="ORF">MVEN_02013100</name>
</gene>
<keyword evidence="1" id="KW-0732">Signal</keyword>
<dbReference type="Proteomes" id="UP000620124">
    <property type="component" value="Unassembled WGS sequence"/>
</dbReference>
<comment type="caution">
    <text evidence="2">The sequence shown here is derived from an EMBL/GenBank/DDBJ whole genome shotgun (WGS) entry which is preliminary data.</text>
</comment>
<feature type="chain" id="PRO_5034020357" evidence="1">
    <location>
        <begin position="24"/>
        <end position="187"/>
    </location>
</feature>
<evidence type="ECO:0000256" key="1">
    <source>
        <dbReference type="SAM" id="SignalP"/>
    </source>
</evidence>
<evidence type="ECO:0000313" key="2">
    <source>
        <dbReference type="EMBL" id="KAF7337900.1"/>
    </source>
</evidence>
<name>A0A8H7CHS9_9AGAR</name>
<dbReference type="AlphaFoldDB" id="A0A8H7CHS9"/>
<dbReference type="EMBL" id="JACAZI010000021">
    <property type="protein sequence ID" value="KAF7337900.1"/>
    <property type="molecule type" value="Genomic_DNA"/>
</dbReference>